<reference evidence="2 3" key="1">
    <citation type="submission" date="2024-02" db="EMBL/GenBank/DDBJ databases">
        <authorList>
            <person name="Saticioglu I.B."/>
        </authorList>
    </citation>
    <scope>NUCLEOTIDE SEQUENCE [LARGE SCALE GENOMIC DNA]</scope>
    <source>
        <strain evidence="2 3">Mu-86</strain>
    </source>
</reference>
<sequence>MKITTSSDWRDEMPFDVPVSAAEVLPGEPTRCAGCGSDASLNPRTVMWAVKHRHPNNHAGFVRLYCSVHVPKPPARAPELSVTKKRERRPAARKADAVPERPKILCPDCYVEVPSHGTCGMCGQQVAG</sequence>
<comment type="caution">
    <text evidence="2">The sequence shown here is derived from an EMBL/GenBank/DDBJ whole genome shotgun (WGS) entry which is preliminary data.</text>
</comment>
<proteinExistence type="predicted"/>
<dbReference type="Proteomes" id="UP001368654">
    <property type="component" value="Unassembled WGS sequence"/>
</dbReference>
<name>A0ABU8LRN7_9MICO</name>
<dbReference type="EMBL" id="JBBDGL010000001">
    <property type="protein sequence ID" value="MEJ1154933.1"/>
    <property type="molecule type" value="Genomic_DNA"/>
</dbReference>
<evidence type="ECO:0000256" key="1">
    <source>
        <dbReference type="SAM" id="MobiDB-lite"/>
    </source>
</evidence>
<evidence type="ECO:0000313" key="3">
    <source>
        <dbReference type="Proteomes" id="UP001368654"/>
    </source>
</evidence>
<accession>A0ABU8LRN7</accession>
<organism evidence="2 3">
    <name type="scientific">Microbacterium marmarense</name>
    <dbReference type="NCBI Taxonomy" id="3122051"/>
    <lineage>
        <taxon>Bacteria</taxon>
        <taxon>Bacillati</taxon>
        <taxon>Actinomycetota</taxon>
        <taxon>Actinomycetes</taxon>
        <taxon>Micrococcales</taxon>
        <taxon>Microbacteriaceae</taxon>
        <taxon>Microbacterium</taxon>
    </lineage>
</organism>
<keyword evidence="3" id="KW-1185">Reference proteome</keyword>
<evidence type="ECO:0000313" key="2">
    <source>
        <dbReference type="EMBL" id="MEJ1154933.1"/>
    </source>
</evidence>
<protein>
    <submittedName>
        <fullName evidence="2">Glucose-6-phosphate dehydrogenase</fullName>
    </submittedName>
</protein>
<dbReference type="RefSeq" id="WP_337337354.1">
    <property type="nucleotide sequence ID" value="NZ_JBBDGL010000001.1"/>
</dbReference>
<feature type="region of interest" description="Disordered" evidence="1">
    <location>
        <begin position="75"/>
        <end position="97"/>
    </location>
</feature>
<gene>
    <name evidence="2" type="ORF">WDU96_04855</name>
</gene>